<keyword evidence="8" id="KW-0732">Signal</keyword>
<dbReference type="PANTHER" id="PTHR21666:SF288">
    <property type="entry name" value="CELL DIVISION PROTEIN YTFB"/>
    <property type="match status" value="1"/>
</dbReference>
<dbReference type="GO" id="GO:0004222">
    <property type="term" value="F:metalloendopeptidase activity"/>
    <property type="evidence" value="ECO:0007669"/>
    <property type="project" value="TreeGrafter"/>
</dbReference>
<evidence type="ECO:0000256" key="2">
    <source>
        <dbReference type="ARBA" id="ARBA00004196"/>
    </source>
</evidence>
<gene>
    <name evidence="11" type="ORF">Q765_19540</name>
</gene>
<dbReference type="SUPFAM" id="SSF51261">
    <property type="entry name" value="Duplicated hybrid motif"/>
    <property type="match status" value="1"/>
</dbReference>
<feature type="domain" description="Csd3-like second N-terminal" evidence="10">
    <location>
        <begin position="151"/>
        <end position="274"/>
    </location>
</feature>
<feature type="domain" description="M23ase beta-sheet core" evidence="9">
    <location>
        <begin position="288"/>
        <end position="381"/>
    </location>
</feature>
<evidence type="ECO:0000256" key="3">
    <source>
        <dbReference type="ARBA" id="ARBA00022670"/>
    </source>
</evidence>
<keyword evidence="7" id="KW-0482">Metalloprotease</keyword>
<reference evidence="11 12" key="1">
    <citation type="submission" date="2013-09" db="EMBL/GenBank/DDBJ databases">
        <authorList>
            <person name="Zeng Z."/>
            <person name="Chen C."/>
        </authorList>
    </citation>
    <scope>NUCLEOTIDE SEQUENCE [LARGE SCALE GENOMIC DNA]</scope>
    <source>
        <strain evidence="11 12">WB 3.3-2</strain>
    </source>
</reference>
<protein>
    <submittedName>
        <fullName evidence="11">Peptidase M23</fullName>
    </submittedName>
</protein>
<comment type="caution">
    <text evidence="11">The sequence shown here is derived from an EMBL/GenBank/DDBJ whole genome shotgun (WGS) entry which is preliminary data.</text>
</comment>
<keyword evidence="12" id="KW-1185">Reference proteome</keyword>
<keyword evidence="5" id="KW-0378">Hydrolase</keyword>
<dbReference type="InterPro" id="IPR050570">
    <property type="entry name" value="Cell_wall_metabolism_enzyme"/>
</dbReference>
<dbReference type="Proteomes" id="UP000030152">
    <property type="component" value="Unassembled WGS sequence"/>
</dbReference>
<evidence type="ECO:0000256" key="8">
    <source>
        <dbReference type="SAM" id="SignalP"/>
    </source>
</evidence>
<dbReference type="STRING" id="1121895.GCA_000378485_02712"/>
<dbReference type="PANTHER" id="PTHR21666">
    <property type="entry name" value="PEPTIDASE-RELATED"/>
    <property type="match status" value="1"/>
</dbReference>
<dbReference type="CDD" id="cd12797">
    <property type="entry name" value="M23_peptidase"/>
    <property type="match status" value="1"/>
</dbReference>
<keyword evidence="3" id="KW-0645">Protease</keyword>
<evidence type="ECO:0000256" key="6">
    <source>
        <dbReference type="ARBA" id="ARBA00022833"/>
    </source>
</evidence>
<dbReference type="Pfam" id="PF01551">
    <property type="entry name" value="Peptidase_M23"/>
    <property type="match status" value="1"/>
</dbReference>
<dbReference type="AlphaFoldDB" id="A0A0A2LWR6"/>
<dbReference type="PROSITE" id="PS51257">
    <property type="entry name" value="PROKAR_LIPOPROTEIN"/>
    <property type="match status" value="1"/>
</dbReference>
<evidence type="ECO:0000259" key="10">
    <source>
        <dbReference type="Pfam" id="PF19425"/>
    </source>
</evidence>
<dbReference type="InterPro" id="IPR011055">
    <property type="entry name" value="Dup_hybrid_motif"/>
</dbReference>
<dbReference type="GO" id="GO:0046872">
    <property type="term" value="F:metal ion binding"/>
    <property type="evidence" value="ECO:0007669"/>
    <property type="project" value="UniProtKB-KW"/>
</dbReference>
<evidence type="ECO:0000256" key="4">
    <source>
        <dbReference type="ARBA" id="ARBA00022723"/>
    </source>
</evidence>
<organism evidence="11 12">
    <name type="scientific">Flavobacterium rivuli WB 3.3-2 = DSM 21788</name>
    <dbReference type="NCBI Taxonomy" id="1121895"/>
    <lineage>
        <taxon>Bacteria</taxon>
        <taxon>Pseudomonadati</taxon>
        <taxon>Bacteroidota</taxon>
        <taxon>Flavobacteriia</taxon>
        <taxon>Flavobacteriales</taxon>
        <taxon>Flavobacteriaceae</taxon>
        <taxon>Flavobacterium</taxon>
    </lineage>
</organism>
<evidence type="ECO:0000259" key="9">
    <source>
        <dbReference type="Pfam" id="PF01551"/>
    </source>
</evidence>
<sequence length="424" mass="47780">MTHKTNTLLRYLVAILTFLTLIACNNKEQQQEEPKKTVVKKAPIVKEFGFITSDYTVVHDTIASGDTFGGILGKEGFDASAIHNITEHIKDTFDLRDIRVGRPFTLFKDKKAPNALKAFVYQPDNLSYYVIDLRDSIPRVNKTVKPITIKRRIIAGAIEGSLAETLNKAGAGPALAHELSEMYAWSIDFFKIQKGDKFAVTVNERYISDSIYGGIESIEASYFEYKGKKIYAFPFKQDSTSRSKTREYYDEEGKVLKNMFLKAPLKFSHITSRFSGRRFHPVQMQWKAHNGTDYAAPSGTPIMTTASGVVERTGYTSGNGNFVKVKHSGMYATQYLHMSKILVRQGQRVTQGDVIGRVGSTGLATGPHVCYRFWKNGVQVDALRQKLPNSEPMSPKHKPRFIAYMTPLKKELDSISEIKFNQKN</sequence>
<dbReference type="Gene3D" id="2.70.70.10">
    <property type="entry name" value="Glucose Permease (Domain IIA)"/>
    <property type="match status" value="1"/>
</dbReference>
<evidence type="ECO:0000256" key="7">
    <source>
        <dbReference type="ARBA" id="ARBA00023049"/>
    </source>
</evidence>
<keyword evidence="6" id="KW-0862">Zinc</keyword>
<comment type="subcellular location">
    <subcellularLocation>
        <location evidence="2">Cell envelope</location>
    </subcellularLocation>
</comment>
<evidence type="ECO:0000313" key="11">
    <source>
        <dbReference type="EMBL" id="KGO84807.1"/>
    </source>
</evidence>
<dbReference type="Pfam" id="PF19425">
    <property type="entry name" value="Csd3_N2"/>
    <property type="match status" value="1"/>
</dbReference>
<dbReference type="Gene3D" id="3.10.450.350">
    <property type="match status" value="2"/>
</dbReference>
<dbReference type="eggNOG" id="COG0739">
    <property type="taxonomic scope" value="Bacteria"/>
</dbReference>
<feature type="chain" id="PRO_5002002607" evidence="8">
    <location>
        <begin position="24"/>
        <end position="424"/>
    </location>
</feature>
<comment type="cofactor">
    <cofactor evidence="1">
        <name>Zn(2+)</name>
        <dbReference type="ChEBI" id="CHEBI:29105"/>
    </cofactor>
</comment>
<dbReference type="InterPro" id="IPR045834">
    <property type="entry name" value="Csd3_N2"/>
</dbReference>
<dbReference type="GO" id="GO:0006508">
    <property type="term" value="P:proteolysis"/>
    <property type="evidence" value="ECO:0007669"/>
    <property type="project" value="UniProtKB-KW"/>
</dbReference>
<evidence type="ECO:0000313" key="12">
    <source>
        <dbReference type="Proteomes" id="UP000030152"/>
    </source>
</evidence>
<dbReference type="InterPro" id="IPR016047">
    <property type="entry name" value="M23ase_b-sheet_dom"/>
</dbReference>
<keyword evidence="4" id="KW-0479">Metal-binding</keyword>
<name>A0A0A2LWR6_9FLAO</name>
<proteinExistence type="predicted"/>
<dbReference type="EMBL" id="JRLX01000035">
    <property type="protein sequence ID" value="KGO84807.1"/>
    <property type="molecule type" value="Genomic_DNA"/>
</dbReference>
<feature type="signal peptide" evidence="8">
    <location>
        <begin position="1"/>
        <end position="23"/>
    </location>
</feature>
<evidence type="ECO:0000256" key="5">
    <source>
        <dbReference type="ARBA" id="ARBA00022801"/>
    </source>
</evidence>
<accession>A0A0A2LWR6</accession>
<dbReference type="GO" id="GO:0030313">
    <property type="term" value="C:cell envelope"/>
    <property type="evidence" value="ECO:0007669"/>
    <property type="project" value="UniProtKB-SubCell"/>
</dbReference>
<evidence type="ECO:0000256" key="1">
    <source>
        <dbReference type="ARBA" id="ARBA00001947"/>
    </source>
</evidence>